<protein>
    <submittedName>
        <fullName evidence="1">Uncharacterized protein</fullName>
    </submittedName>
</protein>
<comment type="caution">
    <text evidence="1">The sequence shown here is derived from an EMBL/GenBank/DDBJ whole genome shotgun (WGS) entry which is preliminary data.</text>
</comment>
<evidence type="ECO:0000313" key="2">
    <source>
        <dbReference type="Proteomes" id="UP001177021"/>
    </source>
</evidence>
<sequence length="373" mass="41625">METFTQEAIKCTRHSKRTTLTADDVDAALNLKNVEPIYGFASGGPLRFKRAVGHKNLFYIDDKDVDLKDVIEASLPKAPLDTALTCHWLAIEGVQPAIPENAPVDVISAPSDAKKHEQKDENLPVDLKLPVKHVLSRELQVSKLLCHCKLSCLSVLSNIGHGGAMSDIGGGFLAFRHGQFSEGWRRHSQIWRCHKSAVTELALNEPDSVLFKEALVSLATDSGLHPLVPYFTCFVADELHQLMPSIVTCLVSKRLGSRLTDNHWELRDYTANLVASIFKRFGHVYSNLQSRLTKTLLNAFLDPKKALTQHYGAIQGLGALGSNVVRLLLLPNLEAYIRLLEPEMLLETQKNEVKRHEAWHVYGALLVNVYTFH</sequence>
<name>A0ACB0IVM8_TRIPR</name>
<dbReference type="Proteomes" id="UP001177021">
    <property type="component" value="Unassembled WGS sequence"/>
</dbReference>
<keyword evidence="2" id="KW-1185">Reference proteome</keyword>
<gene>
    <name evidence="1" type="ORF">MILVUS5_LOCUS6485</name>
</gene>
<reference evidence="1" key="1">
    <citation type="submission" date="2023-10" db="EMBL/GenBank/DDBJ databases">
        <authorList>
            <person name="Rodriguez Cubillos JULIANA M."/>
            <person name="De Vega J."/>
        </authorList>
    </citation>
    <scope>NUCLEOTIDE SEQUENCE</scope>
</reference>
<proteinExistence type="predicted"/>
<organism evidence="1 2">
    <name type="scientific">Trifolium pratense</name>
    <name type="common">Red clover</name>
    <dbReference type="NCBI Taxonomy" id="57577"/>
    <lineage>
        <taxon>Eukaryota</taxon>
        <taxon>Viridiplantae</taxon>
        <taxon>Streptophyta</taxon>
        <taxon>Embryophyta</taxon>
        <taxon>Tracheophyta</taxon>
        <taxon>Spermatophyta</taxon>
        <taxon>Magnoliopsida</taxon>
        <taxon>eudicotyledons</taxon>
        <taxon>Gunneridae</taxon>
        <taxon>Pentapetalae</taxon>
        <taxon>rosids</taxon>
        <taxon>fabids</taxon>
        <taxon>Fabales</taxon>
        <taxon>Fabaceae</taxon>
        <taxon>Papilionoideae</taxon>
        <taxon>50 kb inversion clade</taxon>
        <taxon>NPAAA clade</taxon>
        <taxon>Hologalegina</taxon>
        <taxon>IRL clade</taxon>
        <taxon>Trifolieae</taxon>
        <taxon>Trifolium</taxon>
    </lineage>
</organism>
<evidence type="ECO:0000313" key="1">
    <source>
        <dbReference type="EMBL" id="CAJ2635889.1"/>
    </source>
</evidence>
<accession>A0ACB0IVM8</accession>
<dbReference type="EMBL" id="CASHSV030000002">
    <property type="protein sequence ID" value="CAJ2635889.1"/>
    <property type="molecule type" value="Genomic_DNA"/>
</dbReference>